<evidence type="ECO:0000256" key="7">
    <source>
        <dbReference type="ARBA" id="ARBA00023136"/>
    </source>
</evidence>
<evidence type="ECO:0000256" key="3">
    <source>
        <dbReference type="ARBA" id="ARBA00010323"/>
    </source>
</evidence>
<reference evidence="13" key="1">
    <citation type="submission" date="2025-08" db="UniProtKB">
        <authorList>
            <consortium name="RefSeq"/>
        </authorList>
    </citation>
    <scope>IDENTIFICATION</scope>
    <source>
        <tissue evidence="13">Whole larval tissue</tissue>
    </source>
</reference>
<keyword evidence="7 11" id="KW-0472">Membrane</keyword>
<dbReference type="InterPro" id="IPR049941">
    <property type="entry name" value="LPLAT_7/PORCN-like"/>
</dbReference>
<dbReference type="Proteomes" id="UP000829999">
    <property type="component" value="Chromosome 2"/>
</dbReference>
<dbReference type="GO" id="GO:0044233">
    <property type="term" value="C:mitochondria-associated endoplasmic reticulum membrane contact site"/>
    <property type="evidence" value="ECO:0007669"/>
    <property type="project" value="TreeGrafter"/>
</dbReference>
<dbReference type="Pfam" id="PF03062">
    <property type="entry name" value="MBOAT"/>
    <property type="match status" value="1"/>
</dbReference>
<dbReference type="OrthoDB" id="7663182at2759"/>
<protein>
    <recommendedName>
        <fullName evidence="10">Lysophospholipid acyltransferase 7</fullName>
    </recommendedName>
</protein>
<dbReference type="RefSeq" id="XP_050559180.1">
    <property type="nucleotide sequence ID" value="XM_050703223.1"/>
</dbReference>
<dbReference type="GO" id="GO:0006661">
    <property type="term" value="P:phosphatidylinositol biosynthetic process"/>
    <property type="evidence" value="ECO:0007669"/>
    <property type="project" value="TreeGrafter"/>
</dbReference>
<dbReference type="InterPro" id="IPR004299">
    <property type="entry name" value="MBOAT_fam"/>
</dbReference>
<evidence type="ECO:0000256" key="2">
    <source>
        <dbReference type="ARBA" id="ARBA00005074"/>
    </source>
</evidence>
<keyword evidence="6 11" id="KW-1133">Transmembrane helix</keyword>
<evidence type="ECO:0000256" key="4">
    <source>
        <dbReference type="ARBA" id="ARBA00022679"/>
    </source>
</evidence>
<comment type="pathway">
    <text evidence="9">Phospholipid metabolism.</text>
</comment>
<gene>
    <name evidence="13" type="primary">LOC118269213</name>
</gene>
<evidence type="ECO:0000313" key="13">
    <source>
        <dbReference type="RefSeq" id="XP_050559180.1"/>
    </source>
</evidence>
<feature type="transmembrane region" description="Helical" evidence="11">
    <location>
        <begin position="35"/>
        <end position="60"/>
    </location>
</feature>
<feature type="transmembrane region" description="Helical" evidence="11">
    <location>
        <begin position="7"/>
        <end position="23"/>
    </location>
</feature>
<evidence type="ECO:0000256" key="11">
    <source>
        <dbReference type="SAM" id="Phobius"/>
    </source>
</evidence>
<sequence>MYALSDIIYFSSLLVCITLGGYYKRIENPNTKRNYGTGLGILITCMLCGPSMAHSVLMVWGNIVIIKCCNKLYIHHLSIAYTWLYLIYITFNIDISHYVLWVHQAIALRLVGLAFEITLAEKAKRQPIAGSQASKVNKYSKESDLYSDGTSKSSTHRLNVGELAYVPTEPSAVDIISYAYYFIGLHKGPYYRWKTFNEHFKTPFGILGDCRIITEQKLKKALVCSILYLFLSFKFPTQVYYDDDFYSKHGTDYRYLYNIPQLVSYVLQYQVVMMLCTSVCTEAGFGVYPTKTQPLPGHGPSARLSLLHLAAVTEEVALEQEYNFAMLRSFENEKLLIGPRMRDTLRGWDMSARYWFWAHTYNSMSKARKEVRSALSFMTWTLWCGPTIQQLIISITLWVHLHLENEYDELYETEKILTYNFIMKMPWDIGFSIMRLFCLAYLTPCLILRDSAVILRYYNSIFWVYHVILISLVVGAVVMQKDQLVSRRTIDISV</sequence>
<dbReference type="PANTHER" id="PTHR13906">
    <property type="entry name" value="PORCUPINE"/>
    <property type="match status" value="1"/>
</dbReference>
<evidence type="ECO:0000256" key="6">
    <source>
        <dbReference type="ARBA" id="ARBA00022989"/>
    </source>
</evidence>
<proteinExistence type="inferred from homology"/>
<keyword evidence="12" id="KW-1185">Reference proteome</keyword>
<evidence type="ECO:0000256" key="5">
    <source>
        <dbReference type="ARBA" id="ARBA00022692"/>
    </source>
</evidence>
<evidence type="ECO:0000256" key="9">
    <source>
        <dbReference type="ARBA" id="ARBA00025707"/>
    </source>
</evidence>
<evidence type="ECO:0000256" key="10">
    <source>
        <dbReference type="ARBA" id="ARBA00093678"/>
    </source>
</evidence>
<dbReference type="GO" id="GO:0016020">
    <property type="term" value="C:membrane"/>
    <property type="evidence" value="ECO:0007669"/>
    <property type="project" value="UniProtKB-SubCell"/>
</dbReference>
<dbReference type="GO" id="GO:0071617">
    <property type="term" value="F:lysophospholipid acyltransferase activity"/>
    <property type="evidence" value="ECO:0007669"/>
    <property type="project" value="TreeGrafter"/>
</dbReference>
<name>A0A9R0E5Q4_SPOFR</name>
<keyword evidence="8 13" id="KW-0012">Acyltransferase</keyword>
<accession>A0A9R0E5Q4</accession>
<dbReference type="PANTHER" id="PTHR13906:SF16">
    <property type="entry name" value="LYSOPHOSPHOLIPID ACYLTRANSFERASE 7"/>
    <property type="match status" value="1"/>
</dbReference>
<dbReference type="GO" id="GO:0030258">
    <property type="term" value="P:lipid modification"/>
    <property type="evidence" value="ECO:0007669"/>
    <property type="project" value="TreeGrafter"/>
</dbReference>
<dbReference type="AlphaFoldDB" id="A0A9R0E5Q4"/>
<dbReference type="GeneID" id="118269213"/>
<feature type="transmembrane region" description="Helical" evidence="11">
    <location>
        <begin position="374"/>
        <end position="401"/>
    </location>
</feature>
<comment type="pathway">
    <text evidence="2">Lipid metabolism; phospholipid metabolism.</text>
</comment>
<keyword evidence="5 11" id="KW-0812">Transmembrane</keyword>
<feature type="transmembrane region" description="Helical" evidence="11">
    <location>
        <begin position="72"/>
        <end position="91"/>
    </location>
</feature>
<comment type="subcellular location">
    <subcellularLocation>
        <location evidence="1">Membrane</location>
        <topology evidence="1">Multi-pass membrane protein</topology>
    </subcellularLocation>
</comment>
<evidence type="ECO:0000256" key="1">
    <source>
        <dbReference type="ARBA" id="ARBA00004141"/>
    </source>
</evidence>
<evidence type="ECO:0000313" key="12">
    <source>
        <dbReference type="Proteomes" id="UP000829999"/>
    </source>
</evidence>
<evidence type="ECO:0000256" key="8">
    <source>
        <dbReference type="ARBA" id="ARBA00023315"/>
    </source>
</evidence>
<feature type="transmembrane region" description="Helical" evidence="11">
    <location>
        <begin position="429"/>
        <end position="448"/>
    </location>
</feature>
<feature type="transmembrane region" description="Helical" evidence="11">
    <location>
        <begin position="460"/>
        <end position="479"/>
    </location>
</feature>
<comment type="similarity">
    <text evidence="3">Belongs to the membrane-bound acyltransferase family.</text>
</comment>
<keyword evidence="4" id="KW-0808">Transferase</keyword>
<organism evidence="12 13">
    <name type="scientific">Spodoptera frugiperda</name>
    <name type="common">Fall armyworm</name>
    <dbReference type="NCBI Taxonomy" id="7108"/>
    <lineage>
        <taxon>Eukaryota</taxon>
        <taxon>Metazoa</taxon>
        <taxon>Ecdysozoa</taxon>
        <taxon>Arthropoda</taxon>
        <taxon>Hexapoda</taxon>
        <taxon>Insecta</taxon>
        <taxon>Pterygota</taxon>
        <taxon>Neoptera</taxon>
        <taxon>Endopterygota</taxon>
        <taxon>Lepidoptera</taxon>
        <taxon>Glossata</taxon>
        <taxon>Ditrysia</taxon>
        <taxon>Noctuoidea</taxon>
        <taxon>Noctuidae</taxon>
        <taxon>Amphipyrinae</taxon>
        <taxon>Spodoptera</taxon>
    </lineage>
</organism>